<evidence type="ECO:0000313" key="3">
    <source>
        <dbReference type="EMBL" id="MFC4129239.1"/>
    </source>
</evidence>
<feature type="region of interest" description="Disordered" evidence="1">
    <location>
        <begin position="1"/>
        <end position="54"/>
    </location>
</feature>
<keyword evidence="2" id="KW-1133">Transmembrane helix</keyword>
<dbReference type="Proteomes" id="UP001595816">
    <property type="component" value="Unassembled WGS sequence"/>
</dbReference>
<name>A0ABV8LGQ4_9ACTN</name>
<feature type="compositionally biased region" description="Acidic residues" evidence="1">
    <location>
        <begin position="40"/>
        <end position="54"/>
    </location>
</feature>
<feature type="region of interest" description="Disordered" evidence="1">
    <location>
        <begin position="256"/>
        <end position="284"/>
    </location>
</feature>
<proteinExistence type="predicted"/>
<comment type="caution">
    <text evidence="3">The sequence shown here is derived from an EMBL/GenBank/DDBJ whole genome shotgun (WGS) entry which is preliminary data.</text>
</comment>
<evidence type="ECO:0000256" key="1">
    <source>
        <dbReference type="SAM" id="MobiDB-lite"/>
    </source>
</evidence>
<gene>
    <name evidence="3" type="ORF">ACFOZ4_01270</name>
</gene>
<evidence type="ECO:0000313" key="4">
    <source>
        <dbReference type="Proteomes" id="UP001595816"/>
    </source>
</evidence>
<keyword evidence="4" id="KW-1185">Reference proteome</keyword>
<dbReference type="RefSeq" id="WP_253759019.1">
    <property type="nucleotide sequence ID" value="NZ_JAMZDZ010000001.1"/>
</dbReference>
<organism evidence="3 4">
    <name type="scientific">Hamadaea flava</name>
    <dbReference type="NCBI Taxonomy" id="1742688"/>
    <lineage>
        <taxon>Bacteria</taxon>
        <taxon>Bacillati</taxon>
        <taxon>Actinomycetota</taxon>
        <taxon>Actinomycetes</taxon>
        <taxon>Micromonosporales</taxon>
        <taxon>Micromonosporaceae</taxon>
        <taxon>Hamadaea</taxon>
    </lineage>
</organism>
<feature type="compositionally biased region" description="Polar residues" evidence="1">
    <location>
        <begin position="262"/>
        <end position="273"/>
    </location>
</feature>
<accession>A0ABV8LGQ4</accession>
<feature type="compositionally biased region" description="Polar residues" evidence="1">
    <location>
        <begin position="1"/>
        <end position="10"/>
    </location>
</feature>
<protein>
    <submittedName>
        <fullName evidence="3">Uncharacterized protein</fullName>
    </submittedName>
</protein>
<reference evidence="4" key="1">
    <citation type="journal article" date="2019" name="Int. J. Syst. Evol. Microbiol.">
        <title>The Global Catalogue of Microorganisms (GCM) 10K type strain sequencing project: providing services to taxonomists for standard genome sequencing and annotation.</title>
        <authorList>
            <consortium name="The Broad Institute Genomics Platform"/>
            <consortium name="The Broad Institute Genome Sequencing Center for Infectious Disease"/>
            <person name="Wu L."/>
            <person name="Ma J."/>
        </authorList>
    </citation>
    <scope>NUCLEOTIDE SEQUENCE [LARGE SCALE GENOMIC DNA]</scope>
    <source>
        <strain evidence="4">CGMCC 4.7289</strain>
    </source>
</reference>
<sequence length="304" mass="32430">MAQDAESTSEGFLDSVLEKNRHKQARSGDRRWPAPAAPADSDDETGETGEEDQAAEAYLPTVVGQRIRAALRGGQGRFGLLVATMVGLTSLPTFVVMRTGLDDLAPTFREPAGVLLTEPAAPAPVRVRAHGQGPLTLRVEPARITPAHPHQTTVLTPHQGVRVPERTIPAKAPAVRPVAAKPPKPAVRPVVVQVRPEQPFVRPVVLQPVVDLSAALTPAVVALASAKLAPIGRPIVRRPALRSPRPARVVVERAAVTRPTRSTASRLTASHPTASHPARAVRPPRPVDHELSVVINRRVVFPAP</sequence>
<keyword evidence="2" id="KW-0472">Membrane</keyword>
<feature type="transmembrane region" description="Helical" evidence="2">
    <location>
        <begin position="78"/>
        <end position="97"/>
    </location>
</feature>
<keyword evidence="2" id="KW-0812">Transmembrane</keyword>
<evidence type="ECO:0000256" key="2">
    <source>
        <dbReference type="SAM" id="Phobius"/>
    </source>
</evidence>
<dbReference type="EMBL" id="JBHSAY010000003">
    <property type="protein sequence ID" value="MFC4129239.1"/>
    <property type="molecule type" value="Genomic_DNA"/>
</dbReference>